<dbReference type="PROSITE" id="PS51257">
    <property type="entry name" value="PROKAR_LIPOPROTEIN"/>
    <property type="match status" value="1"/>
</dbReference>
<keyword evidence="1" id="KW-0732">Signal</keyword>
<dbReference type="CDD" id="cd13120">
    <property type="entry name" value="BF2867_like_N"/>
    <property type="match status" value="1"/>
</dbReference>
<protein>
    <recommendedName>
        <fullName evidence="4">Fimbrillin family protein</fullName>
    </recommendedName>
</protein>
<evidence type="ECO:0000256" key="1">
    <source>
        <dbReference type="SAM" id="SignalP"/>
    </source>
</evidence>
<dbReference type="AlphaFoldDB" id="A0A854C0L8"/>
<dbReference type="Gene3D" id="2.60.40.2620">
    <property type="entry name" value="Fimbrillin-like"/>
    <property type="match status" value="1"/>
</dbReference>
<gene>
    <name evidence="2" type="ORF">BHV76_07020</name>
</gene>
<organism evidence="2 3">
    <name type="scientific">Phocaeicola plebeius</name>
    <dbReference type="NCBI Taxonomy" id="310297"/>
    <lineage>
        <taxon>Bacteria</taxon>
        <taxon>Pseudomonadati</taxon>
        <taxon>Bacteroidota</taxon>
        <taxon>Bacteroidia</taxon>
        <taxon>Bacteroidales</taxon>
        <taxon>Bacteroidaceae</taxon>
        <taxon>Phocaeicola</taxon>
    </lineage>
</organism>
<dbReference type="InterPro" id="IPR025049">
    <property type="entry name" value="Mfa-like_1"/>
</dbReference>
<evidence type="ECO:0000313" key="2">
    <source>
        <dbReference type="EMBL" id="OKZ10216.1"/>
    </source>
</evidence>
<accession>A0A854C0L8</accession>
<evidence type="ECO:0008006" key="4">
    <source>
        <dbReference type="Google" id="ProtNLM"/>
    </source>
</evidence>
<dbReference type="EMBL" id="MNQR01000020">
    <property type="protein sequence ID" value="OKZ10216.1"/>
    <property type="molecule type" value="Genomic_DNA"/>
</dbReference>
<comment type="caution">
    <text evidence="2">The sequence shown here is derived from an EMBL/GenBank/DDBJ whole genome shotgun (WGS) entry which is preliminary data.</text>
</comment>
<dbReference type="CDD" id="cd13121">
    <property type="entry name" value="BF2867_like_C"/>
    <property type="match status" value="1"/>
</dbReference>
<feature type="chain" id="PRO_5033049271" description="Fimbrillin family protein" evidence="1">
    <location>
        <begin position="17"/>
        <end position="305"/>
    </location>
</feature>
<evidence type="ECO:0000313" key="3">
    <source>
        <dbReference type="Proteomes" id="UP000186685"/>
    </source>
</evidence>
<dbReference type="Proteomes" id="UP000186685">
    <property type="component" value="Unassembled WGS sequence"/>
</dbReference>
<dbReference type="Gene3D" id="2.60.40.2630">
    <property type="match status" value="1"/>
</dbReference>
<sequence length="305" mass="32909">MMKSMLSVAAALLVLAACTNDHEPGYAPAKEIRVDASIGQMTRVTTDGDESVFETGDRISVYAWLGAADDAQQLVVDNSVNTLGDDGTWTASPQMLWANSSSAHYFLGIYPVQEVSDLKAMNYVLTPEDQEASDLLYAMNAGTENKGITPTNTPVALTFSHLMSKLVINLNFRSQWSGTPVVESVRAIAKAEASVNLLSGEITPQGDNKAIDIPALETPAANYACSYAGIMIPNSNLIEIQIKVKDIDEPYVYNVGVSIPLETGKYTTVNLTLGRDEITLDNDITITDWAPLEGDYGGNIFFPDV</sequence>
<reference evidence="2 3" key="1">
    <citation type="journal article" date="2016" name="Nat. Biotechnol.">
        <title>Measurement of bacterial replication rates in microbial communities.</title>
        <authorList>
            <person name="Brown C.T."/>
            <person name="Olm M.R."/>
            <person name="Thomas B.C."/>
            <person name="Banfield J.F."/>
        </authorList>
    </citation>
    <scope>NUCLEOTIDE SEQUENCE [LARGE SCALE GENOMIC DNA]</scope>
    <source>
        <strain evidence="2">45_130</strain>
    </source>
</reference>
<dbReference type="InterPro" id="IPR042278">
    <property type="entry name" value="Mfa-like_1_N"/>
</dbReference>
<name>A0A854C0L8_9BACT</name>
<proteinExistence type="predicted"/>
<dbReference type="Pfam" id="PF13149">
    <property type="entry name" value="Mfa_like_1"/>
    <property type="match status" value="1"/>
</dbReference>
<feature type="signal peptide" evidence="1">
    <location>
        <begin position="1"/>
        <end position="16"/>
    </location>
</feature>